<dbReference type="Proteomes" id="UP001162800">
    <property type="component" value="Plasmid unnamed1"/>
</dbReference>
<sequence>MLALYEILDGDAMRSITVLPAEMIPAQMARCRSKDAGHCIGMKWLESAIATRQKLENKKYQMAAGIMRDKFPDLCKPGLTKAYSGQPEPGHGTAK</sequence>
<name>A0ABY6GGB0_9BURK</name>
<keyword evidence="2" id="KW-1185">Reference proteome</keyword>
<protein>
    <submittedName>
        <fullName evidence="1">Uncharacterized protein</fullName>
    </submittedName>
</protein>
<dbReference type="EMBL" id="CP106882">
    <property type="protein sequence ID" value="UYG53888.1"/>
    <property type="molecule type" value="Genomic_DNA"/>
</dbReference>
<geneLocation type="plasmid" evidence="1 2">
    <name>unnamed1</name>
</geneLocation>
<evidence type="ECO:0000313" key="1">
    <source>
        <dbReference type="EMBL" id="UYG53888.1"/>
    </source>
</evidence>
<dbReference type="RefSeq" id="WP_231043804.1">
    <property type="nucleotide sequence ID" value="NZ_CP106882.1"/>
</dbReference>
<reference evidence="1" key="1">
    <citation type="submission" date="2022-09" db="EMBL/GenBank/DDBJ databases">
        <title>The complete genome of Acidovorax sp. 5MLIR.</title>
        <authorList>
            <person name="Liu L."/>
            <person name="Yue J."/>
            <person name="Yang F."/>
            <person name="Yuan J."/>
            <person name="Li L."/>
        </authorList>
    </citation>
    <scope>NUCLEOTIDE SEQUENCE</scope>
    <source>
        <strain evidence="1">5MLIR</strain>
        <plasmid evidence="1">unnamed1</plasmid>
    </source>
</reference>
<organism evidence="1 2">
    <name type="scientific">Comamonas endophytica</name>
    <dbReference type="NCBI Taxonomy" id="2949090"/>
    <lineage>
        <taxon>Bacteria</taxon>
        <taxon>Pseudomonadati</taxon>
        <taxon>Pseudomonadota</taxon>
        <taxon>Betaproteobacteria</taxon>
        <taxon>Burkholderiales</taxon>
        <taxon>Comamonadaceae</taxon>
        <taxon>Comamonas</taxon>
    </lineage>
</organism>
<evidence type="ECO:0000313" key="2">
    <source>
        <dbReference type="Proteomes" id="UP001162800"/>
    </source>
</evidence>
<accession>A0ABY6GGB0</accession>
<gene>
    <name evidence="1" type="ORF">M9799_18315</name>
</gene>
<keyword evidence="1" id="KW-0614">Plasmid</keyword>
<proteinExistence type="predicted"/>